<dbReference type="InterPro" id="IPR047057">
    <property type="entry name" value="MerR_fam"/>
</dbReference>
<dbReference type="GO" id="GO:0003700">
    <property type="term" value="F:DNA-binding transcription factor activity"/>
    <property type="evidence" value="ECO:0007669"/>
    <property type="project" value="InterPro"/>
</dbReference>
<keyword evidence="1" id="KW-0238">DNA-binding</keyword>
<dbReference type="Gene3D" id="1.10.1660.10">
    <property type="match status" value="1"/>
</dbReference>
<dbReference type="CDD" id="cd01109">
    <property type="entry name" value="HTH_YyaN"/>
    <property type="match status" value="1"/>
</dbReference>
<dbReference type="InterPro" id="IPR009061">
    <property type="entry name" value="DNA-bd_dom_put_sf"/>
</dbReference>
<organism evidence="3 4">
    <name type="scientific">Cohnella lubricantis</name>
    <dbReference type="NCBI Taxonomy" id="2163172"/>
    <lineage>
        <taxon>Bacteria</taxon>
        <taxon>Bacillati</taxon>
        <taxon>Bacillota</taxon>
        <taxon>Bacilli</taxon>
        <taxon>Bacillales</taxon>
        <taxon>Paenibacillaceae</taxon>
        <taxon>Cohnella</taxon>
    </lineage>
</organism>
<dbReference type="PRINTS" id="PR00040">
    <property type="entry name" value="HTHMERR"/>
</dbReference>
<evidence type="ECO:0000256" key="1">
    <source>
        <dbReference type="ARBA" id="ARBA00023125"/>
    </source>
</evidence>
<keyword evidence="4" id="KW-1185">Reference proteome</keyword>
<evidence type="ECO:0000313" key="3">
    <source>
        <dbReference type="EMBL" id="MBB6675925.1"/>
    </source>
</evidence>
<dbReference type="SUPFAM" id="SSF46955">
    <property type="entry name" value="Putative DNA-binding domain"/>
    <property type="match status" value="1"/>
</dbReference>
<dbReference type="EMBL" id="JACJVN010000006">
    <property type="protein sequence ID" value="MBB6675925.1"/>
    <property type="molecule type" value="Genomic_DNA"/>
</dbReference>
<dbReference type="PANTHER" id="PTHR30204:SF98">
    <property type="entry name" value="HTH-TYPE TRANSCRIPTIONAL REGULATOR ADHR"/>
    <property type="match status" value="1"/>
</dbReference>
<dbReference type="Proteomes" id="UP000574133">
    <property type="component" value="Unassembled WGS sequence"/>
</dbReference>
<reference evidence="3 4" key="1">
    <citation type="submission" date="2020-08" db="EMBL/GenBank/DDBJ databases">
        <title>Cohnella phylogeny.</title>
        <authorList>
            <person name="Dunlap C."/>
        </authorList>
    </citation>
    <scope>NUCLEOTIDE SEQUENCE [LARGE SCALE GENOMIC DNA]</scope>
    <source>
        <strain evidence="3 4">DSM 103658</strain>
    </source>
</reference>
<comment type="caution">
    <text evidence="3">The sequence shown here is derived from an EMBL/GenBank/DDBJ whole genome shotgun (WGS) entry which is preliminary data.</text>
</comment>
<evidence type="ECO:0000313" key="4">
    <source>
        <dbReference type="Proteomes" id="UP000574133"/>
    </source>
</evidence>
<dbReference type="Pfam" id="PF13411">
    <property type="entry name" value="MerR_1"/>
    <property type="match status" value="1"/>
</dbReference>
<dbReference type="RefSeq" id="WP_185177230.1">
    <property type="nucleotide sequence ID" value="NZ_CBCSEP010000014.1"/>
</dbReference>
<sequence length="125" mass="14846">MTKTTYTIQEVSQLTGLTAHTLRYYEKISLIRGIERDANGYRLYSESDVAWLEFLIRLRETGMPIQEMIRFSSLRSEGETTVRQRRELLELHERSIRSQLADLYCHLGKIEEKIIHYKQLEEEHG</sequence>
<protein>
    <submittedName>
        <fullName evidence="3">MerR family transcriptional regulator</fullName>
    </submittedName>
</protein>
<evidence type="ECO:0000259" key="2">
    <source>
        <dbReference type="PROSITE" id="PS50937"/>
    </source>
</evidence>
<accession>A0A841T7J0</accession>
<dbReference type="GO" id="GO:0003677">
    <property type="term" value="F:DNA binding"/>
    <property type="evidence" value="ECO:0007669"/>
    <property type="project" value="UniProtKB-KW"/>
</dbReference>
<dbReference type="PROSITE" id="PS50937">
    <property type="entry name" value="HTH_MERR_2"/>
    <property type="match status" value="1"/>
</dbReference>
<dbReference type="SMART" id="SM00422">
    <property type="entry name" value="HTH_MERR"/>
    <property type="match status" value="1"/>
</dbReference>
<gene>
    <name evidence="3" type="ORF">H4Q31_01135</name>
</gene>
<proteinExistence type="predicted"/>
<dbReference type="AlphaFoldDB" id="A0A841T7J0"/>
<feature type="domain" description="HTH merR-type" evidence="2">
    <location>
        <begin position="5"/>
        <end position="74"/>
    </location>
</feature>
<dbReference type="PANTHER" id="PTHR30204">
    <property type="entry name" value="REDOX-CYCLING DRUG-SENSING TRANSCRIPTIONAL ACTIVATOR SOXR"/>
    <property type="match status" value="1"/>
</dbReference>
<dbReference type="InterPro" id="IPR000551">
    <property type="entry name" value="MerR-type_HTH_dom"/>
</dbReference>
<name>A0A841T7J0_9BACL</name>